<organism evidence="1 2">
    <name type="scientific">Periplaneta americana</name>
    <name type="common">American cockroach</name>
    <name type="synonym">Blatta americana</name>
    <dbReference type="NCBI Taxonomy" id="6978"/>
    <lineage>
        <taxon>Eukaryota</taxon>
        <taxon>Metazoa</taxon>
        <taxon>Ecdysozoa</taxon>
        <taxon>Arthropoda</taxon>
        <taxon>Hexapoda</taxon>
        <taxon>Insecta</taxon>
        <taxon>Pterygota</taxon>
        <taxon>Neoptera</taxon>
        <taxon>Polyneoptera</taxon>
        <taxon>Dictyoptera</taxon>
        <taxon>Blattodea</taxon>
        <taxon>Blattoidea</taxon>
        <taxon>Blattidae</taxon>
        <taxon>Blattinae</taxon>
        <taxon>Periplaneta</taxon>
    </lineage>
</organism>
<evidence type="ECO:0000313" key="1">
    <source>
        <dbReference type="EMBL" id="KAJ4438287.1"/>
    </source>
</evidence>
<proteinExistence type="predicted"/>
<keyword evidence="2" id="KW-1185">Reference proteome</keyword>
<dbReference type="Proteomes" id="UP001148838">
    <property type="component" value="Unassembled WGS sequence"/>
</dbReference>
<dbReference type="EMBL" id="JAJSOF020000019">
    <property type="protein sequence ID" value="KAJ4438287.1"/>
    <property type="molecule type" value="Genomic_DNA"/>
</dbReference>
<sequence>MTIVFTALFLPVAWRRKHAQTGFNFGQHTSALSDEPREFNLPTLPQRCITYEAEKLPSKYGVHSEELYKVISKPILLHGSEDWSLTINEERRLEAAQMRLLRPLLEVSRRDCIRNDYIGTQLGEANILQQDCTRFILTKQTCDSRAEQIAENAKNLNQVTCRDREWNLGHLVSRPDALTHSLKWVKGKRSRPLCPVVQQEEVESIPASILSSSYECTIVQCVLRGALQDGSIVCEECFSPTGDRRGFREADVDRRIIPASVSFPDDQLMTLRA</sequence>
<name>A0ABQ8SX91_PERAM</name>
<protein>
    <submittedName>
        <fullName evidence="1">Uncharacterized protein</fullName>
    </submittedName>
</protein>
<gene>
    <name evidence="1" type="ORF">ANN_14226</name>
</gene>
<reference evidence="1 2" key="1">
    <citation type="journal article" date="2022" name="Allergy">
        <title>Genome assembly and annotation of Periplaneta americana reveal a comprehensive cockroach allergen profile.</title>
        <authorList>
            <person name="Wang L."/>
            <person name="Xiong Q."/>
            <person name="Saelim N."/>
            <person name="Wang L."/>
            <person name="Nong W."/>
            <person name="Wan A.T."/>
            <person name="Shi M."/>
            <person name="Liu X."/>
            <person name="Cao Q."/>
            <person name="Hui J.H.L."/>
            <person name="Sookrung N."/>
            <person name="Leung T.F."/>
            <person name="Tungtrongchitr A."/>
            <person name="Tsui S.K.W."/>
        </authorList>
    </citation>
    <scope>NUCLEOTIDE SEQUENCE [LARGE SCALE GENOMIC DNA]</scope>
    <source>
        <strain evidence="1">PWHHKU_190912</strain>
    </source>
</reference>
<comment type="caution">
    <text evidence="1">The sequence shown here is derived from an EMBL/GenBank/DDBJ whole genome shotgun (WGS) entry which is preliminary data.</text>
</comment>
<accession>A0ABQ8SX91</accession>
<evidence type="ECO:0000313" key="2">
    <source>
        <dbReference type="Proteomes" id="UP001148838"/>
    </source>
</evidence>